<dbReference type="PANTHER" id="PTHR14969:SF54">
    <property type="entry name" value="PHOSPHATIDYLGLYCEROPHOSPHATASE B"/>
    <property type="match status" value="1"/>
</dbReference>
<dbReference type="CDD" id="cd01610">
    <property type="entry name" value="PAP2_like"/>
    <property type="match status" value="1"/>
</dbReference>
<evidence type="ECO:0000313" key="4">
    <source>
        <dbReference type="Proteomes" id="UP000721861"/>
    </source>
</evidence>
<evidence type="ECO:0000256" key="1">
    <source>
        <dbReference type="SAM" id="Phobius"/>
    </source>
</evidence>
<dbReference type="Pfam" id="PF01569">
    <property type="entry name" value="PAP2"/>
    <property type="match status" value="1"/>
</dbReference>
<feature type="transmembrane region" description="Helical" evidence="1">
    <location>
        <begin position="75"/>
        <end position="95"/>
    </location>
</feature>
<accession>A0ABS5KBU7</accession>
<keyword evidence="1" id="KW-0472">Membrane</keyword>
<dbReference type="InterPro" id="IPR000326">
    <property type="entry name" value="PAP2/HPO"/>
</dbReference>
<sequence>MILRIRLLLYISVICLLILSSTFFLPYGFSAIHEGWSATFWLFISNTGGTIGVPLITLLFCILISMHYKGWKSKLLVITGALVVFSLVLGVFARLNEFFIKEQLKVERPNIIFLHETMGFDNEAFYSIESKDERRVFIEDFFNGQLSQVILFDDEPLHSKVIRHWLHETGYSFPSGHSVNAFLMAMLMAYIILFIYSDFRRRLFFALPLVWATLVALSRVILGVHSPIDISLGAALGCLMAMLIISTRLIDTQLTPKDAVT</sequence>
<name>A0ABS5KBU7_9BACT</name>
<dbReference type="EMBL" id="JAGUCN010000014">
    <property type="protein sequence ID" value="MBS2212352.1"/>
    <property type="molecule type" value="Genomic_DNA"/>
</dbReference>
<feature type="transmembrane region" description="Helical" evidence="1">
    <location>
        <begin position="40"/>
        <end position="63"/>
    </location>
</feature>
<dbReference type="SMART" id="SM00014">
    <property type="entry name" value="acidPPc"/>
    <property type="match status" value="1"/>
</dbReference>
<dbReference type="Gene3D" id="1.20.144.10">
    <property type="entry name" value="Phosphatidic acid phosphatase type 2/haloperoxidase"/>
    <property type="match status" value="1"/>
</dbReference>
<keyword evidence="1" id="KW-1133">Transmembrane helix</keyword>
<feature type="transmembrane region" description="Helical" evidence="1">
    <location>
        <begin position="203"/>
        <end position="224"/>
    </location>
</feature>
<reference evidence="3 4" key="1">
    <citation type="journal article" date="2014" name="Int. J. Syst. Evol. Microbiol.">
        <title>Carboxylicivirga gen. nov. in the family Marinilabiliaceae with two novel species, Carboxylicivirga mesophila sp. nov. and Carboxylicivirga taeanensis sp. nov., and reclassification of Cytophaga fermentans as Saccharicrinis fermentans gen. nov., comb. nov.</title>
        <authorList>
            <person name="Yang S.H."/>
            <person name="Seo H.S."/>
            <person name="Woo J.H."/>
            <person name="Oh H.M."/>
            <person name="Jang H."/>
            <person name="Lee J.H."/>
            <person name="Kim S.J."/>
            <person name="Kwon K.K."/>
        </authorList>
    </citation>
    <scope>NUCLEOTIDE SEQUENCE [LARGE SCALE GENOMIC DNA]</scope>
    <source>
        <strain evidence="3 4">JCM 18290</strain>
    </source>
</reference>
<protein>
    <submittedName>
        <fullName evidence="3">Phosphatase PAP2 family protein</fullName>
    </submittedName>
</protein>
<keyword evidence="1" id="KW-0812">Transmembrane</keyword>
<organism evidence="3 4">
    <name type="scientific">Carboxylicivirga mesophila</name>
    <dbReference type="NCBI Taxonomy" id="1166478"/>
    <lineage>
        <taxon>Bacteria</taxon>
        <taxon>Pseudomonadati</taxon>
        <taxon>Bacteroidota</taxon>
        <taxon>Bacteroidia</taxon>
        <taxon>Marinilabiliales</taxon>
        <taxon>Marinilabiliaceae</taxon>
        <taxon>Carboxylicivirga</taxon>
    </lineage>
</organism>
<dbReference type="PANTHER" id="PTHR14969">
    <property type="entry name" value="SPHINGOSINE-1-PHOSPHATE PHOSPHOHYDROLASE"/>
    <property type="match status" value="1"/>
</dbReference>
<feature type="transmembrane region" description="Helical" evidence="1">
    <location>
        <begin position="230"/>
        <end position="250"/>
    </location>
</feature>
<keyword evidence="4" id="KW-1185">Reference proteome</keyword>
<proteinExistence type="predicted"/>
<feature type="domain" description="Phosphatidic acid phosphatase type 2/haloperoxidase" evidence="2">
    <location>
        <begin position="83"/>
        <end position="245"/>
    </location>
</feature>
<dbReference type="InterPro" id="IPR036938">
    <property type="entry name" value="PAP2/HPO_sf"/>
</dbReference>
<dbReference type="RefSeq" id="WP_212228959.1">
    <property type="nucleotide sequence ID" value="NZ_JAGUCN010000014.1"/>
</dbReference>
<feature type="transmembrane region" description="Helical" evidence="1">
    <location>
        <begin position="7"/>
        <end position="28"/>
    </location>
</feature>
<feature type="transmembrane region" description="Helical" evidence="1">
    <location>
        <begin position="179"/>
        <end position="196"/>
    </location>
</feature>
<comment type="caution">
    <text evidence="3">The sequence shown here is derived from an EMBL/GenBank/DDBJ whole genome shotgun (WGS) entry which is preliminary data.</text>
</comment>
<evidence type="ECO:0000313" key="3">
    <source>
        <dbReference type="EMBL" id="MBS2212352.1"/>
    </source>
</evidence>
<dbReference type="Proteomes" id="UP000721861">
    <property type="component" value="Unassembled WGS sequence"/>
</dbReference>
<dbReference type="SUPFAM" id="SSF48317">
    <property type="entry name" value="Acid phosphatase/Vanadium-dependent haloperoxidase"/>
    <property type="match status" value="1"/>
</dbReference>
<gene>
    <name evidence="3" type="ORF">KEM09_13130</name>
</gene>
<evidence type="ECO:0000259" key="2">
    <source>
        <dbReference type="SMART" id="SM00014"/>
    </source>
</evidence>